<evidence type="ECO:0000313" key="2">
    <source>
        <dbReference type="EMBL" id="KAF6205533.1"/>
    </source>
</evidence>
<dbReference type="AlphaFoldDB" id="A0A6A4JL26"/>
<accession>A0A6A4JL26</accession>
<organism evidence="2 3">
    <name type="scientific">Apolygus lucorum</name>
    <name type="common">Small green plant bug</name>
    <name type="synonym">Lygocoris lucorum</name>
    <dbReference type="NCBI Taxonomy" id="248454"/>
    <lineage>
        <taxon>Eukaryota</taxon>
        <taxon>Metazoa</taxon>
        <taxon>Ecdysozoa</taxon>
        <taxon>Arthropoda</taxon>
        <taxon>Hexapoda</taxon>
        <taxon>Insecta</taxon>
        <taxon>Pterygota</taxon>
        <taxon>Neoptera</taxon>
        <taxon>Paraneoptera</taxon>
        <taxon>Hemiptera</taxon>
        <taxon>Heteroptera</taxon>
        <taxon>Panheteroptera</taxon>
        <taxon>Cimicomorpha</taxon>
        <taxon>Miridae</taxon>
        <taxon>Mirini</taxon>
        <taxon>Apolygus</taxon>
    </lineage>
</organism>
<sequence>MREASIRFTSFSNGFLPLRPSNRALEVIYRLDIMSSVASSGVLTKPLSKMSIFSSLDRSGLREYLNSSRISLEIPEEVLELRKLKYRNVSVSESSTEEEIDNGKESHVDSEDSGLFKDGYFLKRRSTLLGKHEVDQEVKAWKEVAEKNLQELNSEYSKGSKKKVSYTIPLGLEMNRKVGTGAPDDDSTVFTKSIRSSQMDTEDELDIGRNDEFMREVQRAFRRKKNPQTLAKRSLEEEYGRQLSKKMSAVCKWAKRELIPPVDSNQKALPEPENPSTSETGAGGDNTSGPVQGIFQQLSQMVLKNKISKNSKAGLNRKNILKRAEEKREKLDELSKNSEVEEDQIEPPTPKNSKVKKVRFLDECAEIIPSKSSINNESKIENDDGIVQDDNQVAVSNITHEIKNSRLKKVEMYLASTTNGDSSSSEDGGFDQTFTEEGEQYVFDGLAGEFLKSFRTGCIEQGKMSRNDRKLLTFLVKKLIERGELGVIDEMLCASVDDCTIELPPYENVTDREHWFLRMLVAKYIKRGMRSILEDKIAWIYYKTEASKVKSEESLCAEDTFSKDQEVRGLVNAFGSSGGNSSLNRLVEDLVQERLRGNANMTEDEVKGARAQIKNMIVSRFARMFLEGTVRAPDVTQGTGGTHEDGNSSSKVLDDVAKNQKGIEQFYTQEGFFEVQWKSAGNNEGEESPRSDESEETSSSVLFEITKPQRSHNKEIIIRRLQDKFWEKQQLARVCHPSGKLGRFCSTVSKRGISLIAGSRATPKCHQRTKTKPTSTVENLKTRLREENVRWLTEQKNKLWEARNNEARTIDKFTKSLPVRMERIIQRRDRLQKELIEQETTKLKDSAARKNRRIRN</sequence>
<proteinExistence type="predicted"/>
<gene>
    <name evidence="2" type="ORF">GE061_019706</name>
</gene>
<feature type="compositionally biased region" description="Basic and acidic residues" evidence="1">
    <location>
        <begin position="327"/>
        <end position="339"/>
    </location>
</feature>
<keyword evidence="3" id="KW-1185">Reference proteome</keyword>
<feature type="region of interest" description="Disordered" evidence="1">
    <location>
        <begin position="327"/>
        <end position="352"/>
    </location>
</feature>
<feature type="compositionally biased region" description="Basic and acidic residues" evidence="1">
    <location>
        <begin position="101"/>
        <end position="110"/>
    </location>
</feature>
<comment type="caution">
    <text evidence="2">The sequence shown here is derived from an EMBL/GenBank/DDBJ whole genome shotgun (WGS) entry which is preliminary data.</text>
</comment>
<reference evidence="2" key="1">
    <citation type="journal article" date="2021" name="Mol. Ecol. Resour.">
        <title>Apolygus lucorum genome provides insights into omnivorousness and mesophyll feeding.</title>
        <authorList>
            <person name="Liu Y."/>
            <person name="Liu H."/>
            <person name="Wang H."/>
            <person name="Huang T."/>
            <person name="Liu B."/>
            <person name="Yang B."/>
            <person name="Yin L."/>
            <person name="Li B."/>
            <person name="Zhang Y."/>
            <person name="Zhang S."/>
            <person name="Jiang F."/>
            <person name="Zhang X."/>
            <person name="Ren Y."/>
            <person name="Wang B."/>
            <person name="Wang S."/>
            <person name="Lu Y."/>
            <person name="Wu K."/>
            <person name="Fan W."/>
            <person name="Wang G."/>
        </authorList>
    </citation>
    <scope>NUCLEOTIDE SEQUENCE</scope>
    <source>
        <strain evidence="2">12Hb</strain>
    </source>
</reference>
<feature type="region of interest" description="Disordered" evidence="1">
    <location>
        <begin position="262"/>
        <end position="291"/>
    </location>
</feature>
<dbReference type="Proteomes" id="UP000466442">
    <property type="component" value="Linkage Group LG9"/>
</dbReference>
<evidence type="ECO:0000256" key="1">
    <source>
        <dbReference type="SAM" id="MobiDB-lite"/>
    </source>
</evidence>
<protein>
    <submittedName>
        <fullName evidence="2">Uncharacterized protein</fullName>
    </submittedName>
</protein>
<feature type="region of interest" description="Disordered" evidence="1">
    <location>
        <begin position="681"/>
        <end position="705"/>
    </location>
</feature>
<name>A0A6A4JL26_APOLU</name>
<evidence type="ECO:0000313" key="3">
    <source>
        <dbReference type="Proteomes" id="UP000466442"/>
    </source>
</evidence>
<feature type="region of interest" description="Disordered" evidence="1">
    <location>
        <begin position="92"/>
        <end position="111"/>
    </location>
</feature>
<dbReference type="EMBL" id="WIXP02000009">
    <property type="protein sequence ID" value="KAF6205533.1"/>
    <property type="molecule type" value="Genomic_DNA"/>
</dbReference>